<dbReference type="WBParaSite" id="Hba_09002">
    <property type="protein sequence ID" value="Hba_09002"/>
    <property type="gene ID" value="Hba_09002"/>
</dbReference>
<protein>
    <submittedName>
        <fullName evidence="2">Uncharacterized protein</fullName>
    </submittedName>
</protein>
<dbReference type="AlphaFoldDB" id="A0A1I7WV17"/>
<evidence type="ECO:0000313" key="1">
    <source>
        <dbReference type="Proteomes" id="UP000095283"/>
    </source>
</evidence>
<sequence>MNVISHLHSSSFHLQSSRQVERFVEIFMQTLIKQKGERKQF</sequence>
<organism evidence="1 2">
    <name type="scientific">Heterorhabditis bacteriophora</name>
    <name type="common">Entomopathogenic nematode worm</name>
    <dbReference type="NCBI Taxonomy" id="37862"/>
    <lineage>
        <taxon>Eukaryota</taxon>
        <taxon>Metazoa</taxon>
        <taxon>Ecdysozoa</taxon>
        <taxon>Nematoda</taxon>
        <taxon>Chromadorea</taxon>
        <taxon>Rhabditida</taxon>
        <taxon>Rhabditina</taxon>
        <taxon>Rhabditomorpha</taxon>
        <taxon>Strongyloidea</taxon>
        <taxon>Heterorhabditidae</taxon>
        <taxon>Heterorhabditis</taxon>
    </lineage>
</organism>
<reference evidence="2" key="1">
    <citation type="submission" date="2016-11" db="UniProtKB">
        <authorList>
            <consortium name="WormBaseParasite"/>
        </authorList>
    </citation>
    <scope>IDENTIFICATION</scope>
</reference>
<proteinExistence type="predicted"/>
<dbReference type="Proteomes" id="UP000095283">
    <property type="component" value="Unplaced"/>
</dbReference>
<evidence type="ECO:0000313" key="2">
    <source>
        <dbReference type="WBParaSite" id="Hba_09002"/>
    </source>
</evidence>
<accession>A0A1I7WV17</accession>
<keyword evidence="1" id="KW-1185">Reference proteome</keyword>
<name>A0A1I7WV17_HETBA</name>